<keyword evidence="2" id="KW-0540">Nuclease</keyword>
<reference evidence="2 3" key="1">
    <citation type="submission" date="2017-11" db="EMBL/GenBank/DDBJ databases">
        <title>Evolution of Phototrophy in the Chloroflexi Phylum Driven by Horizontal Gene Transfer.</title>
        <authorList>
            <person name="Ward L.M."/>
            <person name="Hemp J."/>
            <person name="Shih P.M."/>
            <person name="Mcglynn S.E."/>
            <person name="Fischer W."/>
        </authorList>
    </citation>
    <scope>NUCLEOTIDE SEQUENCE [LARGE SCALE GENOMIC DNA]</scope>
    <source>
        <strain evidence="2">JP3_7</strain>
    </source>
</reference>
<dbReference type="Pfam" id="PF05685">
    <property type="entry name" value="Uma2"/>
    <property type="match status" value="1"/>
</dbReference>
<sequence length="234" mass="26616">MGAAYSGHPGRAVLIGVQLHRRRPARCAGSAVEDVTMTLGFNDETDTVKEPAWEVAYLFPAQGEWTEEDYFALPDNTRLELAAGRLERFQRIVAFLYRLLLSFIGQRYPGAEALFASLPIRLGPNTLREPDIVLMLPEHRHRIHEQYWEKPDMVIEVVLPKNRATDLRDKRREYAQAGIPECWIVDPQSKTVTVLKLSGETYVVHGAYGYGDIAESALLDGFRVDSRRHLARRN</sequence>
<accession>A0A2M8QAJ2</accession>
<evidence type="ECO:0000259" key="1">
    <source>
        <dbReference type="Pfam" id="PF05685"/>
    </source>
</evidence>
<dbReference type="SUPFAM" id="SSF52980">
    <property type="entry name" value="Restriction endonuclease-like"/>
    <property type="match status" value="1"/>
</dbReference>
<proteinExistence type="predicted"/>
<dbReference type="InterPro" id="IPR012296">
    <property type="entry name" value="Nuclease_put_TT1808"/>
</dbReference>
<dbReference type="EMBL" id="PGTN01000094">
    <property type="protein sequence ID" value="PJF46794.1"/>
    <property type="molecule type" value="Genomic_DNA"/>
</dbReference>
<dbReference type="InterPro" id="IPR008538">
    <property type="entry name" value="Uma2"/>
</dbReference>
<protein>
    <submittedName>
        <fullName evidence="2">Uma2 family endonuclease</fullName>
    </submittedName>
</protein>
<dbReference type="Gene3D" id="3.90.1570.10">
    <property type="entry name" value="tt1808, chain A"/>
    <property type="match status" value="1"/>
</dbReference>
<dbReference type="CDD" id="cd06260">
    <property type="entry name" value="DUF820-like"/>
    <property type="match status" value="1"/>
</dbReference>
<feature type="domain" description="Putative restriction endonuclease" evidence="1">
    <location>
        <begin position="68"/>
        <end position="223"/>
    </location>
</feature>
<name>A0A2M8QAJ2_9CHLR</name>
<evidence type="ECO:0000313" key="2">
    <source>
        <dbReference type="EMBL" id="PJF46794.1"/>
    </source>
</evidence>
<dbReference type="GO" id="GO:0004519">
    <property type="term" value="F:endonuclease activity"/>
    <property type="evidence" value="ECO:0007669"/>
    <property type="project" value="UniProtKB-KW"/>
</dbReference>
<dbReference type="AlphaFoldDB" id="A0A2M8QAJ2"/>
<dbReference type="PANTHER" id="PTHR34107">
    <property type="entry name" value="SLL0198 PROTEIN-RELATED"/>
    <property type="match status" value="1"/>
</dbReference>
<evidence type="ECO:0000313" key="3">
    <source>
        <dbReference type="Proteomes" id="UP000230790"/>
    </source>
</evidence>
<dbReference type="InterPro" id="IPR011335">
    <property type="entry name" value="Restrct_endonuc-II-like"/>
</dbReference>
<keyword evidence="2" id="KW-0255">Endonuclease</keyword>
<keyword evidence="2" id="KW-0378">Hydrolase</keyword>
<dbReference type="PANTHER" id="PTHR34107:SF4">
    <property type="entry name" value="SLL1222 PROTEIN"/>
    <property type="match status" value="1"/>
</dbReference>
<gene>
    <name evidence="2" type="ORF">CUN48_11965</name>
</gene>
<dbReference type="Proteomes" id="UP000230790">
    <property type="component" value="Unassembled WGS sequence"/>
</dbReference>
<comment type="caution">
    <text evidence="2">The sequence shown here is derived from an EMBL/GenBank/DDBJ whole genome shotgun (WGS) entry which is preliminary data.</text>
</comment>
<organism evidence="2 3">
    <name type="scientific">Candidatus Thermofonsia Clade 3 bacterium</name>
    <dbReference type="NCBI Taxonomy" id="2364212"/>
    <lineage>
        <taxon>Bacteria</taxon>
        <taxon>Bacillati</taxon>
        <taxon>Chloroflexota</taxon>
        <taxon>Candidatus Thermofontia</taxon>
        <taxon>Candidatus Thermofonsia Clade 3</taxon>
    </lineage>
</organism>